<dbReference type="Gene3D" id="1.20.5.170">
    <property type="match status" value="1"/>
</dbReference>
<organism evidence="3 4">
    <name type="scientific">Phocoenobacter skyensis</name>
    <dbReference type="NCBI Taxonomy" id="97481"/>
    <lineage>
        <taxon>Bacteria</taxon>
        <taxon>Pseudomonadati</taxon>
        <taxon>Pseudomonadota</taxon>
        <taxon>Gammaproteobacteria</taxon>
        <taxon>Pasteurellales</taxon>
        <taxon>Pasteurellaceae</taxon>
        <taxon>Phocoenobacter</taxon>
    </lineage>
</organism>
<reference evidence="3" key="1">
    <citation type="journal article" date="2023" name="Front. Microbiol.">
        <title>Phylogeography and host specificity of Pasteurellaceae pathogenic to sea-farmed fish in the north-east Atlantic.</title>
        <authorList>
            <person name="Gulla S."/>
            <person name="Colquhoun D.J."/>
            <person name="Olsen A.B."/>
            <person name="Spilsberg B."/>
            <person name="Lagesen K."/>
            <person name="Aakesson C.P."/>
            <person name="Strom S."/>
            <person name="Manji F."/>
            <person name="Birkbeck T.H."/>
            <person name="Nilsen H.K."/>
        </authorList>
    </citation>
    <scope>NUCLEOTIDE SEQUENCE</scope>
    <source>
        <strain evidence="3">TW16_20</strain>
    </source>
</reference>
<dbReference type="Pfam" id="PF05662">
    <property type="entry name" value="YadA_stalk"/>
    <property type="match status" value="1"/>
</dbReference>
<dbReference type="InterPro" id="IPR008635">
    <property type="entry name" value="Coiled_stalk_dom"/>
</dbReference>
<feature type="non-terminal residue" evidence="3">
    <location>
        <position position="1100"/>
    </location>
</feature>
<dbReference type="EMBL" id="JASAYQ010000001">
    <property type="protein sequence ID" value="MDP8171752.1"/>
    <property type="molecule type" value="Genomic_DNA"/>
</dbReference>
<sequence>MGNVINTDFDDHTSIQLQDVKNHNVLDTVTVVSKNNLGSVILGGNGNKVERFAGFIGSGYNNHIKDGNFSAIINGVSNKVQGNLSLAVSGFGGFVNGYEATVLNGDVNIAEGAQTTVLNGAYNKAKGLRAAVLGGSGNLAANNYSVVLGGAKNKALGQGSLVGGGYSSINKVLSGGIAYSDGSIALGIETVAGTGTIDDDNGTPNDDRDDIYILGTEEAVAMGYRAKAIEDKTLALGFDAKAEHTNSVALGSNAETRVFTQVDGTEAINGLKYKDFTGFADGVVSVGKTAHEKQIINVAPGEISQTSTDAINGSQLYATTIVLGNVATSVKDNLGGNAAIDENGNITFTDIGGTGKGTIHEAIGDVKTALGTKLEASDIQNITSSDQSVVIGANKNVATGQVDLKVNVDNSTLEVANGKVSVKDGGISTGKLADGAVTESKLADDAVTEAKIADALLTELKAKSREKVTAGDGIKVSPDTVAAETDNQAFTVSLSDAVKAKLDNLADDANDSYLDKLGSNVGNKVTFGENVGTATLADTTELAQIKAVKAVDDKVNTNTQDITDLAGDVTTKLDKKANRDASNLNANDVAAWKAKIDTNSIETVTAGEGIDVSGGTAATNKEWVVALSQETKTKLAKIDDNETALAGKANISLDNITPAGKAVIKDTAREAVEVAVNPATDGVLKLVKTASAANHKDTYTLSIDETKLNDKVGETFAKKDAENLGAGDVTKWKQKLGIDGLATNTNIASKLEAGDISSVDKTVTIDTTGTGNKGKVDLKVNIDDTTLTKDGNGVISLADNAVTTAKILDANVTKAKLADDVTSILDKVGTGAVETGNQKTVTGDVVKTYVDTATAGKLNKTDLNVIESDDITISNDGDLTKGNVKLSLKADKVKELAGTTNLATTYLKVDGANIAGNKVTFGGNVGTATLADTTELAQIKAVKAVDDKVTANATALGNKANVDLSNLTATGTTVIKDTARGAVEVAVNPANDGILTLAKATANNKDTYTLSIDDTKLNDKVGETFAKKDASNLTDPADVGKWKEKLGIDGLATNANIASKLEADDIISTDKTVGIDTATTAGKVDLKVNLDGTTLTKNGE</sequence>
<dbReference type="Proteomes" id="UP001236239">
    <property type="component" value="Unassembled WGS sequence"/>
</dbReference>
<accession>A0AAJ6NZL6</accession>
<evidence type="ECO:0000313" key="4">
    <source>
        <dbReference type="Proteomes" id="UP001236239"/>
    </source>
</evidence>
<dbReference type="InterPro" id="IPR008640">
    <property type="entry name" value="Adhesin_Head_dom"/>
</dbReference>
<evidence type="ECO:0000259" key="2">
    <source>
        <dbReference type="Pfam" id="PF05662"/>
    </source>
</evidence>
<feature type="domain" description="Trimeric autotransporter adhesin YadA-like head" evidence="1">
    <location>
        <begin position="232"/>
        <end position="254"/>
    </location>
</feature>
<evidence type="ECO:0000313" key="3">
    <source>
        <dbReference type="EMBL" id="MDP8171752.1"/>
    </source>
</evidence>
<proteinExistence type="predicted"/>
<protein>
    <recommendedName>
        <fullName evidence="5">Coiled stalk of trimeric autotransporter adhesin</fullName>
    </recommendedName>
</protein>
<dbReference type="AlphaFoldDB" id="A0AAJ6NZL6"/>
<dbReference type="InterPro" id="IPR011049">
    <property type="entry name" value="Serralysin-like_metalloprot_C"/>
</dbReference>
<gene>
    <name evidence="3" type="ORF">QJU93_00005</name>
</gene>
<evidence type="ECO:0000259" key="1">
    <source>
        <dbReference type="Pfam" id="PF05658"/>
    </source>
</evidence>
<comment type="caution">
    <text evidence="3">The sequence shown here is derived from an EMBL/GenBank/DDBJ whole genome shotgun (WGS) entry which is preliminary data.</text>
</comment>
<dbReference type="GO" id="GO:0019867">
    <property type="term" value="C:outer membrane"/>
    <property type="evidence" value="ECO:0007669"/>
    <property type="project" value="InterPro"/>
</dbReference>
<feature type="domain" description="Trimeric autotransporter adhesin YadA-like stalk" evidence="2">
    <location>
        <begin position="294"/>
        <end position="337"/>
    </location>
</feature>
<dbReference type="Gene3D" id="2.150.10.10">
    <property type="entry name" value="Serralysin-like metalloprotease, C-terminal"/>
    <property type="match status" value="1"/>
</dbReference>
<dbReference type="Pfam" id="PF05658">
    <property type="entry name" value="YadA_head"/>
    <property type="match status" value="1"/>
</dbReference>
<dbReference type="SUPFAM" id="SSF101967">
    <property type="entry name" value="Adhesin YadA, collagen-binding domain"/>
    <property type="match status" value="1"/>
</dbReference>
<evidence type="ECO:0008006" key="5">
    <source>
        <dbReference type="Google" id="ProtNLM"/>
    </source>
</evidence>
<name>A0AAJ6NZL6_9PAST</name>